<dbReference type="Pfam" id="PF01757">
    <property type="entry name" value="Acyl_transf_3"/>
    <property type="match status" value="1"/>
</dbReference>
<keyword evidence="1" id="KW-0812">Transmembrane</keyword>
<feature type="domain" description="Acyltransferase 3" evidence="2">
    <location>
        <begin position="7"/>
        <end position="335"/>
    </location>
</feature>
<keyword evidence="1" id="KW-1133">Transmembrane helix</keyword>
<dbReference type="OrthoDB" id="9796461at2"/>
<evidence type="ECO:0000256" key="1">
    <source>
        <dbReference type="SAM" id="Phobius"/>
    </source>
</evidence>
<dbReference type="PATRIC" id="fig|864069.3.peg.6766"/>
<feature type="transmembrane region" description="Helical" evidence="1">
    <location>
        <begin position="83"/>
        <end position="104"/>
    </location>
</feature>
<keyword evidence="3" id="KW-0012">Acyltransferase</keyword>
<reference evidence="3 4" key="1">
    <citation type="submission" date="2012-02" db="EMBL/GenBank/DDBJ databases">
        <title>Improved High-Quality Draft sequence of Microvirga sp. WSM3557.</title>
        <authorList>
            <consortium name="US DOE Joint Genome Institute"/>
            <person name="Lucas S."/>
            <person name="Han J."/>
            <person name="Lapidus A."/>
            <person name="Cheng J.-F."/>
            <person name="Goodwin L."/>
            <person name="Pitluck S."/>
            <person name="Peters L."/>
            <person name="Zhang X."/>
            <person name="Detter J.C."/>
            <person name="Han C."/>
            <person name="Tapia R."/>
            <person name="Land M."/>
            <person name="Hauser L."/>
            <person name="Kyrpides N."/>
            <person name="Ivanova N."/>
            <person name="Pagani I."/>
            <person name="Brau L."/>
            <person name="Yates R."/>
            <person name="O'Hara G."/>
            <person name="Rui T."/>
            <person name="Howieson J."/>
            <person name="Reeve W."/>
            <person name="Woyke T."/>
        </authorList>
    </citation>
    <scope>NUCLEOTIDE SEQUENCE [LARGE SCALE GENOMIC DNA]</scope>
    <source>
        <strain evidence="3 4">WSM3557</strain>
    </source>
</reference>
<feature type="transmembrane region" description="Helical" evidence="1">
    <location>
        <begin position="135"/>
        <end position="156"/>
    </location>
</feature>
<dbReference type="AlphaFoldDB" id="I4YNQ0"/>
<gene>
    <name evidence="3" type="ORF">MicloDRAFT_00063190</name>
</gene>
<dbReference type="RefSeq" id="WP_009494051.1">
    <property type="nucleotide sequence ID" value="NZ_CP141048.1"/>
</dbReference>
<dbReference type="GO" id="GO:0016747">
    <property type="term" value="F:acyltransferase activity, transferring groups other than amino-acyl groups"/>
    <property type="evidence" value="ECO:0007669"/>
    <property type="project" value="InterPro"/>
</dbReference>
<proteinExistence type="predicted"/>
<feature type="transmembrane region" description="Helical" evidence="1">
    <location>
        <begin position="12"/>
        <end position="30"/>
    </location>
</feature>
<organism evidence="3 4">
    <name type="scientific">Microvirga lotononidis</name>
    <dbReference type="NCBI Taxonomy" id="864069"/>
    <lineage>
        <taxon>Bacteria</taxon>
        <taxon>Pseudomonadati</taxon>
        <taxon>Pseudomonadota</taxon>
        <taxon>Alphaproteobacteria</taxon>
        <taxon>Hyphomicrobiales</taxon>
        <taxon>Methylobacteriaceae</taxon>
        <taxon>Microvirga</taxon>
    </lineage>
</organism>
<feature type="transmembrane region" description="Helical" evidence="1">
    <location>
        <begin position="251"/>
        <end position="272"/>
    </location>
</feature>
<evidence type="ECO:0000313" key="3">
    <source>
        <dbReference type="EMBL" id="EIM25592.1"/>
    </source>
</evidence>
<dbReference type="PANTHER" id="PTHR23028">
    <property type="entry name" value="ACETYLTRANSFERASE"/>
    <property type="match status" value="1"/>
</dbReference>
<feature type="transmembrane region" description="Helical" evidence="1">
    <location>
        <begin position="293"/>
        <end position="313"/>
    </location>
</feature>
<evidence type="ECO:0000313" key="4">
    <source>
        <dbReference type="Proteomes" id="UP000003947"/>
    </source>
</evidence>
<protein>
    <submittedName>
        <fullName evidence="3">Putative acyltransferase</fullName>
    </submittedName>
</protein>
<feature type="transmembrane region" description="Helical" evidence="1">
    <location>
        <begin position="163"/>
        <end position="185"/>
    </location>
</feature>
<keyword evidence="4" id="KW-1185">Reference proteome</keyword>
<sequence length="372" mass="41846">MQRERLDFLDNLRGVAALYVLLFHVYRVLTPNLAPPPAIAPLIGFGYSGVWLFFAISAFSLSLTMPRHIATGIPLMSFAASRFFRIAPLFYVLIIYSTLHYCLTTGKPPEWELIVGSISFLFNLVPTWSRSAVSGGWAIGAEAMFYATFPLLYFFAKGVKTRLIIFFAALIVYVIFANHFSWLISNVRLWERFEARSIVRFFPSFMMGLLVFDAYAALKGSSQAKLFGSGALIAGMLLFAWQVSVGQGWGILHQVHVDTIAYALILLGAALCRPRVLASRILSYYGRISYSIYLWHIPVIVLIGPFLHTIYAVEAPQWFRFAAVSAIVLGLATVVAHISYRVIERPAEEYGKRLVERLSEARHRAAFRHVAE</sequence>
<dbReference type="HOGENOM" id="CLU_005679_2_2_5"/>
<dbReference type="Proteomes" id="UP000003947">
    <property type="component" value="Unassembled WGS sequence"/>
</dbReference>
<feature type="transmembrane region" description="Helical" evidence="1">
    <location>
        <begin position="42"/>
        <end position="63"/>
    </location>
</feature>
<feature type="transmembrane region" description="Helical" evidence="1">
    <location>
        <begin position="225"/>
        <end position="245"/>
    </location>
</feature>
<dbReference type="EMBL" id="JH660647">
    <property type="protein sequence ID" value="EIM25592.1"/>
    <property type="molecule type" value="Genomic_DNA"/>
</dbReference>
<keyword evidence="1" id="KW-0472">Membrane</keyword>
<dbReference type="eggNOG" id="COG1835">
    <property type="taxonomic scope" value="Bacteria"/>
</dbReference>
<feature type="transmembrane region" description="Helical" evidence="1">
    <location>
        <begin position="319"/>
        <end position="343"/>
    </location>
</feature>
<accession>I4YNQ0</accession>
<feature type="transmembrane region" description="Helical" evidence="1">
    <location>
        <begin position="197"/>
        <end position="218"/>
    </location>
</feature>
<dbReference type="InterPro" id="IPR002656">
    <property type="entry name" value="Acyl_transf_3_dom"/>
</dbReference>
<name>I4YNQ0_9HYPH</name>
<evidence type="ECO:0000259" key="2">
    <source>
        <dbReference type="Pfam" id="PF01757"/>
    </source>
</evidence>
<keyword evidence="3" id="KW-0808">Transferase</keyword>
<dbReference type="InterPro" id="IPR050879">
    <property type="entry name" value="Acyltransferase_3"/>
</dbReference>
<dbReference type="STRING" id="864069.MicloDRAFT_00063190"/>